<reference evidence="9 10" key="1">
    <citation type="journal article" date="2021" name="Nat. Commun.">
        <title>Incipient diploidization of the medicinal plant Perilla within 10,000 years.</title>
        <authorList>
            <person name="Zhang Y."/>
            <person name="Shen Q."/>
            <person name="Leng L."/>
            <person name="Zhang D."/>
            <person name="Chen S."/>
            <person name="Shi Y."/>
            <person name="Ning Z."/>
            <person name="Chen S."/>
        </authorList>
    </citation>
    <scope>NUCLEOTIDE SEQUENCE [LARGE SCALE GENOMIC DNA]</scope>
    <source>
        <strain evidence="10">cv. PC099</strain>
    </source>
</reference>
<dbReference type="InterPro" id="IPR000109">
    <property type="entry name" value="POT_fam"/>
</dbReference>
<feature type="transmembrane region" description="Helical" evidence="8">
    <location>
        <begin position="479"/>
        <end position="498"/>
    </location>
</feature>
<feature type="transmembrane region" description="Helical" evidence="8">
    <location>
        <begin position="281"/>
        <end position="301"/>
    </location>
</feature>
<protein>
    <submittedName>
        <fullName evidence="9">Uncharacterized protein</fullName>
    </submittedName>
</protein>
<feature type="transmembrane region" description="Helical" evidence="8">
    <location>
        <begin position="198"/>
        <end position="219"/>
    </location>
</feature>
<feature type="region of interest" description="Disordered" evidence="7">
    <location>
        <begin position="143"/>
        <end position="163"/>
    </location>
</feature>
<name>A0AAD4J688_PERFH</name>
<feature type="transmembrane region" description="Helical" evidence="8">
    <location>
        <begin position="436"/>
        <end position="459"/>
    </location>
</feature>
<evidence type="ECO:0000256" key="8">
    <source>
        <dbReference type="SAM" id="Phobius"/>
    </source>
</evidence>
<dbReference type="Proteomes" id="UP001190926">
    <property type="component" value="Unassembled WGS sequence"/>
</dbReference>
<evidence type="ECO:0000256" key="6">
    <source>
        <dbReference type="ARBA" id="ARBA00044504"/>
    </source>
</evidence>
<feature type="transmembrane region" description="Helical" evidence="8">
    <location>
        <begin position="117"/>
        <end position="137"/>
    </location>
</feature>
<organism evidence="9 10">
    <name type="scientific">Perilla frutescens var. hirtella</name>
    <name type="common">Perilla citriodora</name>
    <name type="synonym">Perilla setoyensis</name>
    <dbReference type="NCBI Taxonomy" id="608512"/>
    <lineage>
        <taxon>Eukaryota</taxon>
        <taxon>Viridiplantae</taxon>
        <taxon>Streptophyta</taxon>
        <taxon>Embryophyta</taxon>
        <taxon>Tracheophyta</taxon>
        <taxon>Spermatophyta</taxon>
        <taxon>Magnoliopsida</taxon>
        <taxon>eudicotyledons</taxon>
        <taxon>Gunneridae</taxon>
        <taxon>Pentapetalae</taxon>
        <taxon>asterids</taxon>
        <taxon>lamiids</taxon>
        <taxon>Lamiales</taxon>
        <taxon>Lamiaceae</taxon>
        <taxon>Nepetoideae</taxon>
        <taxon>Elsholtzieae</taxon>
        <taxon>Perilla</taxon>
    </lineage>
</organism>
<evidence type="ECO:0000256" key="5">
    <source>
        <dbReference type="ARBA" id="ARBA00023136"/>
    </source>
</evidence>
<dbReference type="GO" id="GO:0016020">
    <property type="term" value="C:membrane"/>
    <property type="evidence" value="ECO:0007669"/>
    <property type="project" value="UniProtKB-SubCell"/>
</dbReference>
<comment type="similarity">
    <text evidence="2">Belongs to the major facilitator superfamily. Proton-dependent oligopeptide transporter (POT/PTR) (TC 2.A.17) family.</text>
</comment>
<feature type="transmembrane region" description="Helical" evidence="8">
    <location>
        <begin position="12"/>
        <end position="31"/>
    </location>
</feature>
<dbReference type="PANTHER" id="PTHR11654">
    <property type="entry name" value="OLIGOPEPTIDE TRANSPORTER-RELATED"/>
    <property type="match status" value="1"/>
</dbReference>
<keyword evidence="3 8" id="KW-0812">Transmembrane</keyword>
<dbReference type="EMBL" id="SDAM02000133">
    <property type="protein sequence ID" value="KAH6827942.1"/>
    <property type="molecule type" value="Genomic_DNA"/>
</dbReference>
<dbReference type="AlphaFoldDB" id="A0AAD4J688"/>
<evidence type="ECO:0000256" key="1">
    <source>
        <dbReference type="ARBA" id="ARBA00004141"/>
    </source>
</evidence>
<evidence type="ECO:0000256" key="2">
    <source>
        <dbReference type="ARBA" id="ARBA00005982"/>
    </source>
</evidence>
<evidence type="ECO:0000256" key="3">
    <source>
        <dbReference type="ARBA" id="ARBA00022692"/>
    </source>
</evidence>
<dbReference type="Gene3D" id="1.20.1250.20">
    <property type="entry name" value="MFS general substrate transporter like domains"/>
    <property type="match status" value="1"/>
</dbReference>
<gene>
    <name evidence="9" type="ORF">C2S53_013410</name>
</gene>
<dbReference type="GO" id="GO:0022857">
    <property type="term" value="F:transmembrane transporter activity"/>
    <property type="evidence" value="ECO:0007669"/>
    <property type="project" value="InterPro"/>
</dbReference>
<comment type="caution">
    <text evidence="9">The sequence shown here is derived from an EMBL/GenBank/DDBJ whole genome shotgun (WGS) entry which is preliminary data.</text>
</comment>
<proteinExistence type="inferred from homology"/>
<feature type="transmembrane region" description="Helical" evidence="8">
    <location>
        <begin position="171"/>
        <end position="192"/>
    </location>
</feature>
<evidence type="ECO:0000313" key="9">
    <source>
        <dbReference type="EMBL" id="KAH6827942.1"/>
    </source>
</evidence>
<comment type="subcellular location">
    <subcellularLocation>
        <location evidence="1">Membrane</location>
        <topology evidence="1">Multi-pass membrane protein</topology>
    </subcellularLocation>
</comment>
<feature type="transmembrane region" description="Helical" evidence="8">
    <location>
        <begin position="395"/>
        <end position="413"/>
    </location>
</feature>
<keyword evidence="10" id="KW-1185">Reference proteome</keyword>
<dbReference type="Pfam" id="PF00854">
    <property type="entry name" value="PTR2"/>
    <property type="match status" value="1"/>
</dbReference>
<accession>A0AAD4J688</accession>
<keyword evidence="4 8" id="KW-1133">Transmembrane helix</keyword>
<sequence length="536" mass="59641">MKERESFVRISSLLWADILVAYALFVMQNYLTDVWKLSLTHAAAILNFWNGLYRILPLFFLFFVDAFLGNFTLLVISSMSYTLGIGFVTMSTPPFLAKSTGTCKQYEPECISHTQKALFYTGMVLIAVGVAGNLVSLKPFLQEQKKKPPQDNEGAEPADTTRPPKFEVSQVVGLVIVVVVGIAGAIALPYIKPWTLRFGIPAICTFVGTVLFLSGSCGYKMEGAKPDGSPLTKVTRVFVAATRNIFQPYSDVRRHSFSDTSCLGVCTAAEVEEAKIAVRMVPMWMTFIVCGIVSSIGDTYFVEQSNNMKRNIGKLTLPPQILKLVKDRTGGFLSLLAGSYILNSPNIKAPRNGIIAAMVFSVLCCITAAKMENKRLKVIRNHGLLDKPDDDVPMSIYWLIFQFVLLAGLDSFLEKSVAKFYKDQAPPSMTNYLQNFVRAVSGLGFMCSSLSVYIVGKISERGGRPNWFQHTLNRSRLDRYYWVLACLSSVNLFVFLFVSRRYKYRKWEPVQGDEAPEAGGAYTDGYTEENLASAIL</sequence>
<comment type="similarity">
    <text evidence="6">Belongs to the major facilitator superfamily. Phosphate:H(+) symporter (TC 2.A.1.9) family.</text>
</comment>
<evidence type="ECO:0000313" key="10">
    <source>
        <dbReference type="Proteomes" id="UP001190926"/>
    </source>
</evidence>
<dbReference type="InterPro" id="IPR036259">
    <property type="entry name" value="MFS_trans_sf"/>
</dbReference>
<keyword evidence="5 8" id="KW-0472">Membrane</keyword>
<evidence type="ECO:0000256" key="7">
    <source>
        <dbReference type="SAM" id="MobiDB-lite"/>
    </source>
</evidence>
<feature type="transmembrane region" description="Helical" evidence="8">
    <location>
        <begin position="51"/>
        <end position="68"/>
    </location>
</feature>
<evidence type="ECO:0000256" key="4">
    <source>
        <dbReference type="ARBA" id="ARBA00022989"/>
    </source>
</evidence>